<feature type="transmembrane region" description="Helical" evidence="1">
    <location>
        <begin position="15"/>
        <end position="34"/>
    </location>
</feature>
<keyword evidence="1" id="KW-1133">Transmembrane helix</keyword>
<dbReference type="RefSeq" id="WP_382389910.1">
    <property type="nucleotide sequence ID" value="NZ_JBHUNA010000001.1"/>
</dbReference>
<dbReference type="Proteomes" id="UP001597502">
    <property type="component" value="Unassembled WGS sequence"/>
</dbReference>
<evidence type="ECO:0000256" key="1">
    <source>
        <dbReference type="SAM" id="Phobius"/>
    </source>
</evidence>
<evidence type="ECO:0000313" key="2">
    <source>
        <dbReference type="EMBL" id="MFD2759410.1"/>
    </source>
</evidence>
<accession>A0ABW5V1T1</accession>
<evidence type="ECO:0000313" key="3">
    <source>
        <dbReference type="Proteomes" id="UP001597502"/>
    </source>
</evidence>
<dbReference type="InterPro" id="IPR020372">
    <property type="entry name" value="Competence_ComGG"/>
</dbReference>
<protein>
    <submittedName>
        <fullName evidence="2">Competence type IV pilus minor pilin ComGG</fullName>
    </submittedName>
</protein>
<proteinExistence type="predicted"/>
<sequence>MKQILAYTNNQNGFILPYVLFFIAISFIVITANVHSYRDEIHIAQNHTEQLKIETLLQMGRTRFKDELASGMDLPASTIYHFPYGDVDIRYTKQTKKKYNLYLTVQTDTGAAHSIKNQLELTDE</sequence>
<name>A0ABW5V1T1_9BACI</name>
<gene>
    <name evidence="2" type="primary">comGG</name>
    <name evidence="2" type="ORF">ACFSUO_00185</name>
</gene>
<reference evidence="3" key="1">
    <citation type="journal article" date="2019" name="Int. J. Syst. Evol. Microbiol.">
        <title>The Global Catalogue of Microorganisms (GCM) 10K type strain sequencing project: providing services to taxonomists for standard genome sequencing and annotation.</title>
        <authorList>
            <consortium name="The Broad Institute Genomics Platform"/>
            <consortium name="The Broad Institute Genome Sequencing Center for Infectious Disease"/>
            <person name="Wu L."/>
            <person name="Ma J."/>
        </authorList>
    </citation>
    <scope>NUCLEOTIDE SEQUENCE [LARGE SCALE GENOMIC DNA]</scope>
    <source>
        <strain evidence="3">TISTR 1535</strain>
    </source>
</reference>
<keyword evidence="1" id="KW-0472">Membrane</keyword>
<dbReference type="Pfam" id="PF14173">
    <property type="entry name" value="ComGG"/>
    <property type="match status" value="1"/>
</dbReference>
<organism evidence="2 3">
    <name type="scientific">Lentibacillus juripiscarius</name>
    <dbReference type="NCBI Taxonomy" id="257446"/>
    <lineage>
        <taxon>Bacteria</taxon>
        <taxon>Bacillati</taxon>
        <taxon>Bacillota</taxon>
        <taxon>Bacilli</taxon>
        <taxon>Bacillales</taxon>
        <taxon>Bacillaceae</taxon>
        <taxon>Lentibacillus</taxon>
    </lineage>
</organism>
<dbReference type="EMBL" id="JBHUNA010000001">
    <property type="protein sequence ID" value="MFD2759410.1"/>
    <property type="molecule type" value="Genomic_DNA"/>
</dbReference>
<keyword evidence="1" id="KW-0812">Transmembrane</keyword>
<keyword evidence="3" id="KW-1185">Reference proteome</keyword>
<comment type="caution">
    <text evidence="2">The sequence shown here is derived from an EMBL/GenBank/DDBJ whole genome shotgun (WGS) entry which is preliminary data.</text>
</comment>